<name>A0A645J8R0_9ZZZZ</name>
<gene>
    <name evidence="2" type="ORF">SDC9_206807</name>
</gene>
<dbReference type="EMBL" id="VSSQ01132681">
    <property type="protein sequence ID" value="MPN59089.1"/>
    <property type="molecule type" value="Genomic_DNA"/>
</dbReference>
<feature type="compositionally biased region" description="Basic and acidic residues" evidence="1">
    <location>
        <begin position="46"/>
        <end position="76"/>
    </location>
</feature>
<protein>
    <submittedName>
        <fullName evidence="2">Uncharacterized protein</fullName>
    </submittedName>
</protein>
<organism evidence="2">
    <name type="scientific">bioreactor metagenome</name>
    <dbReference type="NCBI Taxonomy" id="1076179"/>
    <lineage>
        <taxon>unclassified sequences</taxon>
        <taxon>metagenomes</taxon>
        <taxon>ecological metagenomes</taxon>
    </lineage>
</organism>
<evidence type="ECO:0000313" key="2">
    <source>
        <dbReference type="EMBL" id="MPN59089.1"/>
    </source>
</evidence>
<evidence type="ECO:0000256" key="1">
    <source>
        <dbReference type="SAM" id="MobiDB-lite"/>
    </source>
</evidence>
<proteinExistence type="predicted"/>
<sequence>MMVIVQLLTANQDPPGEQVGRCIGAVKVPVADVMSQAIHNTGGPDRNPHHLNSPDRQPDRPKRNDVDDQHQGHTPH</sequence>
<accession>A0A645J8R0</accession>
<feature type="region of interest" description="Disordered" evidence="1">
    <location>
        <begin position="34"/>
        <end position="76"/>
    </location>
</feature>
<comment type="caution">
    <text evidence="2">The sequence shown here is derived from an EMBL/GenBank/DDBJ whole genome shotgun (WGS) entry which is preliminary data.</text>
</comment>
<reference evidence="2" key="1">
    <citation type="submission" date="2019-08" db="EMBL/GenBank/DDBJ databases">
        <authorList>
            <person name="Kucharzyk K."/>
            <person name="Murdoch R.W."/>
            <person name="Higgins S."/>
            <person name="Loffler F."/>
        </authorList>
    </citation>
    <scope>NUCLEOTIDE SEQUENCE</scope>
</reference>
<dbReference type="AlphaFoldDB" id="A0A645J8R0"/>